<gene>
    <name evidence="2" type="ORF">F8M41_013239</name>
</gene>
<feature type="compositionally biased region" description="Low complexity" evidence="1">
    <location>
        <begin position="66"/>
        <end position="76"/>
    </location>
</feature>
<evidence type="ECO:0000313" key="3">
    <source>
        <dbReference type="Proteomes" id="UP000439903"/>
    </source>
</evidence>
<accession>A0A8H4A0J9</accession>
<keyword evidence="3" id="KW-1185">Reference proteome</keyword>
<dbReference type="EMBL" id="WTPW01002689">
    <property type="protein sequence ID" value="KAF0370523.1"/>
    <property type="molecule type" value="Genomic_DNA"/>
</dbReference>
<dbReference type="Proteomes" id="UP000439903">
    <property type="component" value="Unassembled WGS sequence"/>
</dbReference>
<proteinExistence type="predicted"/>
<feature type="region of interest" description="Disordered" evidence="1">
    <location>
        <begin position="57"/>
        <end position="100"/>
    </location>
</feature>
<sequence>MEEVSEHFAKRLNDLDDSCVKDTKKIKTTYVNNQNEEIKRAESSLTLTSDNARARDQEMTSEAIDNDLSTTTNTDLENQGAPIQILDDNNFHTVDPQTKA</sequence>
<protein>
    <submittedName>
        <fullName evidence="2">Uncharacterized protein</fullName>
    </submittedName>
</protein>
<evidence type="ECO:0000313" key="2">
    <source>
        <dbReference type="EMBL" id="KAF0370523.1"/>
    </source>
</evidence>
<dbReference type="AlphaFoldDB" id="A0A8H4A0J9"/>
<comment type="caution">
    <text evidence="2">The sequence shown here is derived from an EMBL/GenBank/DDBJ whole genome shotgun (WGS) entry which is preliminary data.</text>
</comment>
<organism evidence="2 3">
    <name type="scientific">Gigaspora margarita</name>
    <dbReference type="NCBI Taxonomy" id="4874"/>
    <lineage>
        <taxon>Eukaryota</taxon>
        <taxon>Fungi</taxon>
        <taxon>Fungi incertae sedis</taxon>
        <taxon>Mucoromycota</taxon>
        <taxon>Glomeromycotina</taxon>
        <taxon>Glomeromycetes</taxon>
        <taxon>Diversisporales</taxon>
        <taxon>Gigasporaceae</taxon>
        <taxon>Gigaspora</taxon>
    </lineage>
</organism>
<name>A0A8H4A0J9_GIGMA</name>
<evidence type="ECO:0000256" key="1">
    <source>
        <dbReference type="SAM" id="MobiDB-lite"/>
    </source>
</evidence>
<feature type="compositionally biased region" description="Polar residues" evidence="1">
    <location>
        <begin position="91"/>
        <end position="100"/>
    </location>
</feature>
<reference evidence="2 3" key="1">
    <citation type="journal article" date="2019" name="Environ. Microbiol.">
        <title>At the nexus of three kingdoms: the genome of the mycorrhizal fungus Gigaspora margarita provides insights into plant, endobacterial and fungal interactions.</title>
        <authorList>
            <person name="Venice F."/>
            <person name="Ghignone S."/>
            <person name="Salvioli di Fossalunga A."/>
            <person name="Amselem J."/>
            <person name="Novero M."/>
            <person name="Xianan X."/>
            <person name="Sedzielewska Toro K."/>
            <person name="Morin E."/>
            <person name="Lipzen A."/>
            <person name="Grigoriev I.V."/>
            <person name="Henrissat B."/>
            <person name="Martin F.M."/>
            <person name="Bonfante P."/>
        </authorList>
    </citation>
    <scope>NUCLEOTIDE SEQUENCE [LARGE SCALE GENOMIC DNA]</scope>
    <source>
        <strain evidence="2 3">BEG34</strain>
    </source>
</reference>